<evidence type="ECO:0000256" key="1">
    <source>
        <dbReference type="ARBA" id="ARBA00004651"/>
    </source>
</evidence>
<keyword evidence="2" id="KW-0813">Transport</keyword>
<organism evidence="10 11">
    <name type="scientific">Paralvinella palmiformis</name>
    <dbReference type="NCBI Taxonomy" id="53620"/>
    <lineage>
        <taxon>Eukaryota</taxon>
        <taxon>Metazoa</taxon>
        <taxon>Spiralia</taxon>
        <taxon>Lophotrochozoa</taxon>
        <taxon>Annelida</taxon>
        <taxon>Polychaeta</taxon>
        <taxon>Sedentaria</taxon>
        <taxon>Canalipalpata</taxon>
        <taxon>Terebellida</taxon>
        <taxon>Terebelliformia</taxon>
        <taxon>Alvinellidae</taxon>
        <taxon>Paralvinella</taxon>
    </lineage>
</organism>
<dbReference type="PANTHER" id="PTHR11893">
    <property type="entry name" value="INNEXIN"/>
    <property type="match status" value="1"/>
</dbReference>
<dbReference type="Pfam" id="PF00876">
    <property type="entry name" value="Innexin"/>
    <property type="match status" value="1"/>
</dbReference>
<accession>A0AAD9JCQ7</accession>
<evidence type="ECO:0000256" key="4">
    <source>
        <dbReference type="ARBA" id="ARBA00022692"/>
    </source>
</evidence>
<proteinExistence type="predicted"/>
<dbReference type="InterPro" id="IPR000990">
    <property type="entry name" value="Innexin"/>
</dbReference>
<comment type="subcellular location">
    <subcellularLocation>
        <location evidence="1">Cell membrane</location>
        <topology evidence="1">Multi-pass membrane protein</topology>
    </subcellularLocation>
</comment>
<keyword evidence="4 9" id="KW-0812">Transmembrane</keyword>
<keyword evidence="8" id="KW-0407">Ion channel</keyword>
<evidence type="ECO:0000256" key="9">
    <source>
        <dbReference type="SAM" id="Phobius"/>
    </source>
</evidence>
<keyword evidence="5 9" id="KW-1133">Transmembrane helix</keyword>
<evidence type="ECO:0000256" key="3">
    <source>
        <dbReference type="ARBA" id="ARBA00022475"/>
    </source>
</evidence>
<gene>
    <name evidence="10" type="ORF">LSH36_404g00012</name>
</gene>
<keyword evidence="3" id="KW-1003">Cell membrane</keyword>
<dbReference type="PANTHER" id="PTHR11893:SF36">
    <property type="entry name" value="INNEXIN-5"/>
    <property type="match status" value="1"/>
</dbReference>
<name>A0AAD9JCQ7_9ANNE</name>
<evidence type="ECO:0000313" key="10">
    <source>
        <dbReference type="EMBL" id="KAK2150449.1"/>
    </source>
</evidence>
<evidence type="ECO:0000256" key="5">
    <source>
        <dbReference type="ARBA" id="ARBA00022989"/>
    </source>
</evidence>
<evidence type="ECO:0000256" key="8">
    <source>
        <dbReference type="ARBA" id="ARBA00023303"/>
    </source>
</evidence>
<evidence type="ECO:0000313" key="11">
    <source>
        <dbReference type="Proteomes" id="UP001208570"/>
    </source>
</evidence>
<sequence length="106" mass="12079">MDRLLATFGDFGLDPRLGGADSFCDRLNCRVTVFILIIFAMMVTAKFYVSDPIACWCPGHFEGSHVEYTNKTSSPPPPWWDVLSIPTSHYFDNLVFRYLKVPTLQI</sequence>
<evidence type="ECO:0000256" key="2">
    <source>
        <dbReference type="ARBA" id="ARBA00022448"/>
    </source>
</evidence>
<dbReference type="EMBL" id="JAODUP010000404">
    <property type="protein sequence ID" value="KAK2150449.1"/>
    <property type="molecule type" value="Genomic_DNA"/>
</dbReference>
<feature type="transmembrane region" description="Helical" evidence="9">
    <location>
        <begin position="31"/>
        <end position="49"/>
    </location>
</feature>
<comment type="caution">
    <text evidence="10">The sequence shown here is derived from an EMBL/GenBank/DDBJ whole genome shotgun (WGS) entry which is preliminary data.</text>
</comment>
<dbReference type="Proteomes" id="UP001208570">
    <property type="component" value="Unassembled WGS sequence"/>
</dbReference>
<dbReference type="GO" id="GO:0005886">
    <property type="term" value="C:plasma membrane"/>
    <property type="evidence" value="ECO:0007669"/>
    <property type="project" value="UniProtKB-SubCell"/>
</dbReference>
<protein>
    <submittedName>
        <fullName evidence="10">Uncharacterized protein</fullName>
    </submittedName>
</protein>
<keyword evidence="11" id="KW-1185">Reference proteome</keyword>
<evidence type="ECO:0000256" key="6">
    <source>
        <dbReference type="ARBA" id="ARBA00023065"/>
    </source>
</evidence>
<evidence type="ECO:0000256" key="7">
    <source>
        <dbReference type="ARBA" id="ARBA00023136"/>
    </source>
</evidence>
<keyword evidence="7 9" id="KW-0472">Membrane</keyword>
<dbReference type="GO" id="GO:0034220">
    <property type="term" value="P:monoatomic ion transmembrane transport"/>
    <property type="evidence" value="ECO:0007669"/>
    <property type="project" value="UniProtKB-KW"/>
</dbReference>
<reference evidence="10" key="1">
    <citation type="journal article" date="2023" name="Mol. Biol. Evol.">
        <title>Third-Generation Sequencing Reveals the Adaptive Role of the Epigenome in Three Deep-Sea Polychaetes.</title>
        <authorList>
            <person name="Perez M."/>
            <person name="Aroh O."/>
            <person name="Sun Y."/>
            <person name="Lan Y."/>
            <person name="Juniper S.K."/>
            <person name="Young C.R."/>
            <person name="Angers B."/>
            <person name="Qian P.Y."/>
        </authorList>
    </citation>
    <scope>NUCLEOTIDE SEQUENCE</scope>
    <source>
        <strain evidence="10">P08H-3</strain>
    </source>
</reference>
<dbReference type="AlphaFoldDB" id="A0AAD9JCQ7"/>
<keyword evidence="6" id="KW-0406">Ion transport</keyword>